<evidence type="ECO:0000313" key="3">
    <source>
        <dbReference type="EMBL" id="QGY42614.1"/>
    </source>
</evidence>
<proteinExistence type="predicted"/>
<feature type="domain" description="Methyltransferase" evidence="2">
    <location>
        <begin position="40"/>
        <end position="128"/>
    </location>
</feature>
<dbReference type="KEGG" id="mcos:GM418_02780"/>
<protein>
    <submittedName>
        <fullName evidence="3">Methyltransferase domain-containing protein</fullName>
    </submittedName>
</protein>
<dbReference type="AlphaFoldDB" id="A0A6I6JY26"/>
<dbReference type="GO" id="GO:0032259">
    <property type="term" value="P:methylation"/>
    <property type="evidence" value="ECO:0007669"/>
    <property type="project" value="UniProtKB-KW"/>
</dbReference>
<dbReference type="Proteomes" id="UP000428260">
    <property type="component" value="Chromosome"/>
</dbReference>
<dbReference type="PANTHER" id="PTHR43861:SF3">
    <property type="entry name" value="PUTATIVE (AFU_ORTHOLOGUE AFUA_2G14390)-RELATED"/>
    <property type="match status" value="1"/>
</dbReference>
<evidence type="ECO:0000259" key="2">
    <source>
        <dbReference type="Pfam" id="PF13649"/>
    </source>
</evidence>
<keyword evidence="4" id="KW-1185">Reference proteome</keyword>
<reference evidence="3 4" key="1">
    <citation type="submission" date="2019-11" db="EMBL/GenBank/DDBJ databases">
        <authorList>
            <person name="Zheng R.K."/>
            <person name="Sun C.M."/>
        </authorList>
    </citation>
    <scope>NUCLEOTIDE SEQUENCE [LARGE SCALE GENOMIC DNA]</scope>
    <source>
        <strain evidence="3 4">WC007</strain>
    </source>
</reference>
<dbReference type="GO" id="GO:0008168">
    <property type="term" value="F:methyltransferase activity"/>
    <property type="evidence" value="ECO:0007669"/>
    <property type="project" value="UniProtKB-KW"/>
</dbReference>
<dbReference type="EMBL" id="CP046401">
    <property type="protein sequence ID" value="QGY42614.1"/>
    <property type="molecule type" value="Genomic_DNA"/>
</dbReference>
<keyword evidence="3" id="KW-0489">Methyltransferase</keyword>
<dbReference type="Gene3D" id="3.40.50.150">
    <property type="entry name" value="Vaccinia Virus protein VP39"/>
    <property type="match status" value="1"/>
</dbReference>
<dbReference type="RefSeq" id="WP_158862926.1">
    <property type="nucleotide sequence ID" value="NZ_CP046401.1"/>
</dbReference>
<dbReference type="InterPro" id="IPR041698">
    <property type="entry name" value="Methyltransf_25"/>
</dbReference>
<accession>A0A6I6JY26</accession>
<keyword evidence="1 3" id="KW-0808">Transferase</keyword>
<dbReference type="CDD" id="cd02440">
    <property type="entry name" value="AdoMet_MTases"/>
    <property type="match status" value="1"/>
</dbReference>
<evidence type="ECO:0000313" key="4">
    <source>
        <dbReference type="Proteomes" id="UP000428260"/>
    </source>
</evidence>
<dbReference type="SUPFAM" id="SSF53335">
    <property type="entry name" value="S-adenosyl-L-methionine-dependent methyltransferases"/>
    <property type="match status" value="1"/>
</dbReference>
<dbReference type="PANTHER" id="PTHR43861">
    <property type="entry name" value="TRANS-ACONITATE 2-METHYLTRANSFERASE-RELATED"/>
    <property type="match status" value="1"/>
</dbReference>
<organism evidence="3 4">
    <name type="scientific">Maribellus comscasis</name>
    <dbReference type="NCBI Taxonomy" id="2681766"/>
    <lineage>
        <taxon>Bacteria</taxon>
        <taxon>Pseudomonadati</taxon>
        <taxon>Bacteroidota</taxon>
        <taxon>Bacteroidia</taxon>
        <taxon>Marinilabiliales</taxon>
        <taxon>Prolixibacteraceae</taxon>
        <taxon>Maribellus</taxon>
    </lineage>
</organism>
<dbReference type="InterPro" id="IPR029063">
    <property type="entry name" value="SAM-dependent_MTases_sf"/>
</dbReference>
<name>A0A6I6JY26_9BACT</name>
<sequence length="197" mass="22672">MNNFWNERYSAEEYAYGTEPNDFLKEQLEKLTPGKILFPGEGEGRNAVFAAKKGWEVSAFDSSSEGKRKADKLAKKNKVKIDYQVQDYDLANFKPETYDVIALIYTHMNPEKRKEYHQKLITFLKPGGILILEGFSKKQIENNTGGPRNIGMLFSKEELENDFCSLQKLTTKEMDIYFKEGIFHDGNASVIRIFGMK</sequence>
<evidence type="ECO:0000256" key="1">
    <source>
        <dbReference type="ARBA" id="ARBA00022679"/>
    </source>
</evidence>
<gene>
    <name evidence="3" type="ORF">GM418_02780</name>
</gene>
<dbReference type="Pfam" id="PF13649">
    <property type="entry name" value="Methyltransf_25"/>
    <property type="match status" value="1"/>
</dbReference>